<dbReference type="PROSITE" id="PS50983">
    <property type="entry name" value="FE_B12_PBP"/>
    <property type="match status" value="1"/>
</dbReference>
<dbReference type="KEGG" id="ddh:Desde_2717"/>
<reference evidence="7" key="1">
    <citation type="submission" date="2012-06" db="EMBL/GenBank/DDBJ databases">
        <title>Complete sequence of Desulfitobacterium dehalogenans ATCC 51507.</title>
        <authorList>
            <person name="Lucas S."/>
            <person name="Han J."/>
            <person name="Lapidus A."/>
            <person name="Cheng J.-F."/>
            <person name="Goodwin L."/>
            <person name="Pitluck S."/>
            <person name="Peters L."/>
            <person name="Ovchinnikova G."/>
            <person name="Teshima H."/>
            <person name="Detter J.C."/>
            <person name="Han C."/>
            <person name="Tapia R."/>
            <person name="Land M."/>
            <person name="Hauser L."/>
            <person name="Kyrpides N."/>
            <person name="Ivanova N."/>
            <person name="Pagani I."/>
            <person name="Kruse T."/>
            <person name="de Vos W.M."/>
            <person name="Smidt H."/>
            <person name="Woyke T."/>
        </authorList>
    </citation>
    <scope>NUCLEOTIDE SEQUENCE [LARGE SCALE GENOMIC DNA]</scope>
    <source>
        <strain evidence="7">ATCC 51507 / DSM 9161 / JW/IU-DC1</strain>
    </source>
</reference>
<feature type="signal peptide" evidence="4">
    <location>
        <begin position="1"/>
        <end position="23"/>
    </location>
</feature>
<evidence type="ECO:0000256" key="1">
    <source>
        <dbReference type="ARBA" id="ARBA00008814"/>
    </source>
</evidence>
<dbReference type="GO" id="GO:0071281">
    <property type="term" value="P:cellular response to iron ion"/>
    <property type="evidence" value="ECO:0007669"/>
    <property type="project" value="TreeGrafter"/>
</dbReference>
<evidence type="ECO:0000259" key="5">
    <source>
        <dbReference type="PROSITE" id="PS50983"/>
    </source>
</evidence>
<dbReference type="PANTHER" id="PTHR30535:SF34">
    <property type="entry name" value="MOLYBDATE-BINDING PROTEIN MOLA"/>
    <property type="match status" value="1"/>
</dbReference>
<comment type="similarity">
    <text evidence="1">Belongs to the bacterial solute-binding protein 8 family.</text>
</comment>
<feature type="chain" id="PRO_5038452776" evidence="4">
    <location>
        <begin position="24"/>
        <end position="323"/>
    </location>
</feature>
<reference evidence="6 7" key="2">
    <citation type="journal article" date="2015" name="J. Bacteriol.">
        <title>Genomic, proteomic, and biochemical analysis of the organohalide respiratory pathway in Desulfitobacterium dehalogenans.</title>
        <authorList>
            <person name="Kruse T."/>
            <person name="van de Pas B.A."/>
            <person name="Atteia A."/>
            <person name="Krab K."/>
            <person name="Hagen W.R."/>
            <person name="Goodwin L."/>
            <person name="Chain P."/>
            <person name="Boeren S."/>
            <person name="Maphosa F."/>
            <person name="Schraa G."/>
            <person name="de Vos W.M."/>
            <person name="van der Oost J."/>
            <person name="Smidt H."/>
            <person name="Stams A.J."/>
        </authorList>
    </citation>
    <scope>NUCLEOTIDE SEQUENCE [LARGE SCALE GENOMIC DNA]</scope>
    <source>
        <strain evidence="7">ATCC 51507 / DSM 9161 / JW/IU-DC1</strain>
    </source>
</reference>
<feature type="domain" description="Fe/B12 periplasmic-binding" evidence="5">
    <location>
        <begin position="70"/>
        <end position="322"/>
    </location>
</feature>
<dbReference type="eggNOG" id="COG0614">
    <property type="taxonomic scope" value="Bacteria"/>
</dbReference>
<dbReference type="EMBL" id="CP003348">
    <property type="protein sequence ID" value="AFM01030.1"/>
    <property type="molecule type" value="Genomic_DNA"/>
</dbReference>
<evidence type="ECO:0000256" key="3">
    <source>
        <dbReference type="SAM" id="MobiDB-lite"/>
    </source>
</evidence>
<dbReference type="OrthoDB" id="9816357at2"/>
<evidence type="ECO:0000256" key="4">
    <source>
        <dbReference type="SAM" id="SignalP"/>
    </source>
</evidence>
<evidence type="ECO:0000256" key="2">
    <source>
        <dbReference type="ARBA" id="ARBA00022729"/>
    </source>
</evidence>
<accession>I4AAP5</accession>
<dbReference type="STRING" id="756499.Desde_2717"/>
<dbReference type="RefSeq" id="WP_014794510.1">
    <property type="nucleotide sequence ID" value="NC_018017.1"/>
</dbReference>
<proteinExistence type="inferred from homology"/>
<keyword evidence="2 4" id="KW-0732">Signal</keyword>
<dbReference type="NCBIfam" id="NF038402">
    <property type="entry name" value="TroA_like"/>
    <property type="match status" value="1"/>
</dbReference>
<gene>
    <name evidence="6" type="ordered locus">Desde_2717</name>
</gene>
<protein>
    <submittedName>
        <fullName evidence="6">ABC-type Fe3+-hydroxamate transport system, periplasmic component</fullName>
    </submittedName>
</protein>
<dbReference type="Gene3D" id="3.40.50.1980">
    <property type="entry name" value="Nitrogenase molybdenum iron protein domain"/>
    <property type="match status" value="2"/>
</dbReference>
<dbReference type="AlphaFoldDB" id="I4AAP5"/>
<feature type="compositionally biased region" description="Polar residues" evidence="3">
    <location>
        <begin position="41"/>
        <end position="52"/>
    </location>
</feature>
<feature type="region of interest" description="Disordered" evidence="3">
    <location>
        <begin position="30"/>
        <end position="52"/>
    </location>
</feature>
<dbReference type="InterPro" id="IPR050902">
    <property type="entry name" value="ABC_Transporter_SBP"/>
</dbReference>
<name>I4AAP5_DESDJ</name>
<dbReference type="CDD" id="cd01143">
    <property type="entry name" value="YvrC"/>
    <property type="match status" value="1"/>
</dbReference>
<dbReference type="Proteomes" id="UP000006053">
    <property type="component" value="Chromosome"/>
</dbReference>
<dbReference type="PANTHER" id="PTHR30535">
    <property type="entry name" value="VITAMIN B12-BINDING PROTEIN"/>
    <property type="match status" value="1"/>
</dbReference>
<dbReference type="InterPro" id="IPR002491">
    <property type="entry name" value="ABC_transptr_periplasmic_BD"/>
</dbReference>
<dbReference type="PROSITE" id="PS51257">
    <property type="entry name" value="PROKAR_LIPOPROTEIN"/>
    <property type="match status" value="1"/>
</dbReference>
<dbReference type="Pfam" id="PF01497">
    <property type="entry name" value="Peripla_BP_2"/>
    <property type="match status" value="1"/>
</dbReference>
<sequence length="323" mass="35626" precursor="true">MNRKKRTLLTLLITLGVTLFLISGCNPTSQQGAASPETPAGQDTNQSTSYPLTYTDDTGVATTLEKEPLRIICLAPPSTEILSALGLDDRLISLTVYDNYPVGIQEKAEYVFADSLNPNMEQLIQLKPDLVVTGMHNQDFINSLRNLGIPVVHLNPQSLESTYQAIEKLGYITNTQKQAQTVVQGMNEKEQAIADKVGTIKESDRVKVWIEVDPGLFTAGEGTFLNELITKAGGINIASDVQNWAQYSEEQVIDKNPQVILSTYSYYMDNVKATILARPAWQGIDAIAHDRIYDLDSDMVTRSGPRIIDGLETIAKALYPDLF</sequence>
<evidence type="ECO:0000313" key="6">
    <source>
        <dbReference type="EMBL" id="AFM01030.1"/>
    </source>
</evidence>
<organism evidence="6 7">
    <name type="scientific">Desulfitobacterium dehalogenans (strain ATCC 51507 / DSM 9161 / JW/IU-DC1)</name>
    <dbReference type="NCBI Taxonomy" id="756499"/>
    <lineage>
        <taxon>Bacteria</taxon>
        <taxon>Bacillati</taxon>
        <taxon>Bacillota</taxon>
        <taxon>Clostridia</taxon>
        <taxon>Eubacteriales</taxon>
        <taxon>Desulfitobacteriaceae</taxon>
        <taxon>Desulfitobacterium</taxon>
    </lineage>
</organism>
<dbReference type="InterPro" id="IPR054828">
    <property type="entry name" value="Vit_B12_bind_prot"/>
</dbReference>
<dbReference type="HOGENOM" id="CLU_038034_2_5_9"/>
<dbReference type="SUPFAM" id="SSF53807">
    <property type="entry name" value="Helical backbone' metal receptor"/>
    <property type="match status" value="1"/>
</dbReference>
<keyword evidence="7" id="KW-1185">Reference proteome</keyword>
<evidence type="ECO:0000313" key="7">
    <source>
        <dbReference type="Proteomes" id="UP000006053"/>
    </source>
</evidence>